<accession>A0AAW5ALP8</accession>
<dbReference type="RefSeq" id="WP_237090327.1">
    <property type="nucleotide sequence ID" value="NZ_CP116766.1"/>
</dbReference>
<evidence type="ECO:0008006" key="5">
    <source>
        <dbReference type="Google" id="ProtNLM"/>
    </source>
</evidence>
<reference evidence="2 4" key="2">
    <citation type="submission" date="2023-01" db="EMBL/GenBank/DDBJ databases">
        <authorList>
            <person name="Yang C."/>
        </authorList>
    </citation>
    <scope>NUCLEOTIDE SEQUENCE [LARGE SCALE GENOMIC DNA]</scope>
    <source>
        <strain evidence="2 4">ZJ106</strain>
    </source>
</reference>
<sequence>MVERKQAVVAAHKFSIRNREILEQSRLCGCFHCQKIFPPTELKPKHFEREAEGGETAFCPYCGIDSLIGDQSGYAVEPELLAAMKAYWFD</sequence>
<dbReference type="EMBL" id="CP116766">
    <property type="protein sequence ID" value="WCL71553.1"/>
    <property type="molecule type" value="Genomic_DNA"/>
</dbReference>
<dbReference type="Proteomes" id="UP001201397">
    <property type="component" value="Unassembled WGS sequence"/>
</dbReference>
<evidence type="ECO:0000313" key="4">
    <source>
        <dbReference type="Proteomes" id="UP001221268"/>
    </source>
</evidence>
<dbReference type="AlphaFoldDB" id="A0AAW5ALP8"/>
<protein>
    <recommendedName>
        <fullName evidence="5">Cytoplasmic protein</fullName>
    </recommendedName>
</protein>
<organism evidence="1 3">
    <name type="scientific">Neisseria lisongii</name>
    <dbReference type="NCBI Taxonomy" id="2912188"/>
    <lineage>
        <taxon>Bacteria</taxon>
        <taxon>Pseudomonadati</taxon>
        <taxon>Pseudomonadota</taxon>
        <taxon>Betaproteobacteria</taxon>
        <taxon>Neisseriales</taxon>
        <taxon>Neisseriaceae</taxon>
        <taxon>Neisseria</taxon>
    </lineage>
</organism>
<reference evidence="1" key="1">
    <citation type="submission" date="2022-01" db="EMBL/GenBank/DDBJ databases">
        <title>Neisseria sp. ZJ104.</title>
        <authorList>
            <person name="Yang C."/>
        </authorList>
    </citation>
    <scope>NUCLEOTIDE SEQUENCE</scope>
    <source>
        <strain evidence="1">ZJ104</strain>
    </source>
</reference>
<evidence type="ECO:0000313" key="3">
    <source>
        <dbReference type="Proteomes" id="UP001201397"/>
    </source>
</evidence>
<dbReference type="EMBL" id="JAKKDL010000008">
    <property type="protein sequence ID" value="MCF7530089.1"/>
    <property type="molecule type" value="Genomic_DNA"/>
</dbReference>
<proteinExistence type="predicted"/>
<keyword evidence="4" id="KW-1185">Reference proteome</keyword>
<dbReference type="Proteomes" id="UP001221268">
    <property type="component" value="Chromosome"/>
</dbReference>
<evidence type="ECO:0000313" key="1">
    <source>
        <dbReference type="EMBL" id="MCF7530089.1"/>
    </source>
</evidence>
<evidence type="ECO:0000313" key="2">
    <source>
        <dbReference type="EMBL" id="WCL71553.1"/>
    </source>
</evidence>
<name>A0AAW5ALP8_9NEIS</name>
<gene>
    <name evidence="1" type="ORF">L4H06_07625</name>
    <name evidence="2" type="ORF">PJU73_00020</name>
</gene>